<comment type="cofactor">
    <cofactor evidence="1">
        <name>Mn(2+)</name>
        <dbReference type="ChEBI" id="CHEBI:29035"/>
    </cofactor>
</comment>
<keyword evidence="4 5" id="KW-0067">ATP-binding</keyword>
<dbReference type="PANTHER" id="PTHR43585:SF2">
    <property type="entry name" value="ATP-GRASP ENZYME FSQD"/>
    <property type="match status" value="1"/>
</dbReference>
<name>A0A4R3T7W5_9FIRM</name>
<dbReference type="EMBL" id="SMBP01000016">
    <property type="protein sequence ID" value="TCU57743.1"/>
    <property type="molecule type" value="Genomic_DNA"/>
</dbReference>
<evidence type="ECO:0000256" key="4">
    <source>
        <dbReference type="ARBA" id="ARBA00022840"/>
    </source>
</evidence>
<dbReference type="Gene3D" id="3.40.50.20">
    <property type="match status" value="1"/>
</dbReference>
<keyword evidence="8" id="KW-1185">Reference proteome</keyword>
<accession>A0A4R3T7W5</accession>
<dbReference type="Gene3D" id="3.30.1490.20">
    <property type="entry name" value="ATP-grasp fold, A domain"/>
    <property type="match status" value="1"/>
</dbReference>
<evidence type="ECO:0000256" key="3">
    <source>
        <dbReference type="ARBA" id="ARBA00022741"/>
    </source>
</evidence>
<evidence type="ECO:0000259" key="6">
    <source>
        <dbReference type="PROSITE" id="PS50975"/>
    </source>
</evidence>
<feature type="domain" description="ATP-grasp" evidence="6">
    <location>
        <begin position="118"/>
        <end position="315"/>
    </location>
</feature>
<evidence type="ECO:0000313" key="7">
    <source>
        <dbReference type="EMBL" id="TCU57743.1"/>
    </source>
</evidence>
<dbReference type="PROSITE" id="PS50975">
    <property type="entry name" value="ATP_GRASP"/>
    <property type="match status" value="1"/>
</dbReference>
<dbReference type="InterPro" id="IPR013815">
    <property type="entry name" value="ATP_grasp_subdomain_1"/>
</dbReference>
<dbReference type="AlphaFoldDB" id="A0A4R3T7W5"/>
<dbReference type="SUPFAM" id="SSF56059">
    <property type="entry name" value="Glutathione synthetase ATP-binding domain-like"/>
    <property type="match status" value="1"/>
</dbReference>
<keyword evidence="2" id="KW-0436">Ligase</keyword>
<dbReference type="Pfam" id="PF01071">
    <property type="entry name" value="GARS_A"/>
    <property type="match status" value="1"/>
</dbReference>
<evidence type="ECO:0000256" key="2">
    <source>
        <dbReference type="ARBA" id="ARBA00022598"/>
    </source>
</evidence>
<keyword evidence="3 5" id="KW-0547">Nucleotide-binding</keyword>
<dbReference type="PANTHER" id="PTHR43585">
    <property type="entry name" value="FUMIPYRROLE BIOSYNTHESIS PROTEIN C"/>
    <property type="match status" value="1"/>
</dbReference>
<dbReference type="Proteomes" id="UP000295773">
    <property type="component" value="Unassembled WGS sequence"/>
</dbReference>
<evidence type="ECO:0000256" key="1">
    <source>
        <dbReference type="ARBA" id="ARBA00001936"/>
    </source>
</evidence>
<evidence type="ECO:0000256" key="5">
    <source>
        <dbReference type="PROSITE-ProRule" id="PRU00409"/>
    </source>
</evidence>
<dbReference type="RefSeq" id="WP_132225192.1">
    <property type="nucleotide sequence ID" value="NZ_JANKBG010000015.1"/>
</dbReference>
<gene>
    <name evidence="7" type="ORF">EDD61_11656</name>
</gene>
<dbReference type="InterPro" id="IPR011761">
    <property type="entry name" value="ATP-grasp"/>
</dbReference>
<proteinExistence type="predicted"/>
<reference evidence="7 8" key="1">
    <citation type="submission" date="2019-03" db="EMBL/GenBank/DDBJ databases">
        <title>Genomic Encyclopedia of Type Strains, Phase IV (KMG-IV): sequencing the most valuable type-strain genomes for metagenomic binning, comparative biology and taxonomic classification.</title>
        <authorList>
            <person name="Goeker M."/>
        </authorList>
    </citation>
    <scope>NUCLEOTIDE SEQUENCE [LARGE SCALE GENOMIC DNA]</scope>
    <source>
        <strain evidence="7 8">DSM 29481</strain>
    </source>
</reference>
<dbReference type="GO" id="GO:0005524">
    <property type="term" value="F:ATP binding"/>
    <property type="evidence" value="ECO:0007669"/>
    <property type="project" value="UniProtKB-UniRule"/>
</dbReference>
<dbReference type="GO" id="GO:0046872">
    <property type="term" value="F:metal ion binding"/>
    <property type="evidence" value="ECO:0007669"/>
    <property type="project" value="InterPro"/>
</dbReference>
<organism evidence="7 8">
    <name type="scientific">Longicatena caecimuris</name>
    <dbReference type="NCBI Taxonomy" id="1796635"/>
    <lineage>
        <taxon>Bacteria</taxon>
        <taxon>Bacillati</taxon>
        <taxon>Bacillota</taxon>
        <taxon>Erysipelotrichia</taxon>
        <taxon>Erysipelotrichales</taxon>
        <taxon>Erysipelotrichaceae</taxon>
        <taxon>Longicatena</taxon>
    </lineage>
</organism>
<dbReference type="GO" id="GO:0016874">
    <property type="term" value="F:ligase activity"/>
    <property type="evidence" value="ECO:0007669"/>
    <property type="project" value="UniProtKB-KW"/>
</dbReference>
<comment type="caution">
    <text evidence="7">The sequence shown here is derived from an EMBL/GenBank/DDBJ whole genome shotgun (WGS) entry which is preliminary data.</text>
</comment>
<dbReference type="InterPro" id="IPR052032">
    <property type="entry name" value="ATP-dep_AA_Ligase"/>
</dbReference>
<dbReference type="Gene3D" id="3.30.470.20">
    <property type="entry name" value="ATP-grasp fold, B domain"/>
    <property type="match status" value="1"/>
</dbReference>
<dbReference type="SMART" id="SM01209">
    <property type="entry name" value="GARS_A"/>
    <property type="match status" value="1"/>
</dbReference>
<evidence type="ECO:0000313" key="8">
    <source>
        <dbReference type="Proteomes" id="UP000295773"/>
    </source>
</evidence>
<dbReference type="InterPro" id="IPR020561">
    <property type="entry name" value="PRibGlycinamid_synth_ATP-grasp"/>
</dbReference>
<sequence>MNFIFISPHFPESYWLFCQGLKNNGVNVLAIADAPYESLSTNLKNSINEYYKVDSMENYDEMLRAVAFYTFKYGKIDWIESNNEYWLRQDARLRMDFNIANGLTFSHMDDFQSKSRMKTFYQKAQLPTARYCIVSTLENALEFIQEVGYPIVIKPDIGVGSSDTRKIRNQEELETYFKHPRMVKMIMEEYINGESFSFDGITDSHKKVLFMTSHQYTDSIMDSVNEQKTIGCYSYMNIPEDILDAGLRTVKAFNTRSRFFHFEFFRLNEDKEGVGKKGDILGLEVNMRPPGGFLPDMINYANDSNVYQLWADMIVHDKIEHVQHRKYSSGFIGRRDNLEYAHSTQEIQHKYGDNILMIKRLPKALAEGMGDEVIVARFPSEEEIRQFFAYCSEINI</sequence>
<protein>
    <submittedName>
        <fullName evidence="7">ATP-grasp domain-containing protein</fullName>
    </submittedName>
</protein>